<comment type="similarity">
    <text evidence="3 7 9">Belongs to the elongation factor P family.</text>
</comment>
<keyword evidence="5 7" id="KW-0251">Elongation factor</keyword>
<dbReference type="AlphaFoldDB" id="A0A1G1L2L2"/>
<dbReference type="EMBL" id="MHFR01000008">
    <property type="protein sequence ID" value="OGW99364.1"/>
    <property type="molecule type" value="Genomic_DNA"/>
</dbReference>
<evidence type="ECO:0000256" key="9">
    <source>
        <dbReference type="RuleBase" id="RU004389"/>
    </source>
</evidence>
<dbReference type="SUPFAM" id="SSF50249">
    <property type="entry name" value="Nucleic acid-binding proteins"/>
    <property type="match status" value="2"/>
</dbReference>
<dbReference type="InterPro" id="IPR011768">
    <property type="entry name" value="Transl_elongation_fac_P"/>
</dbReference>
<dbReference type="NCBIfam" id="TIGR00038">
    <property type="entry name" value="efp"/>
    <property type="match status" value="1"/>
</dbReference>
<dbReference type="InterPro" id="IPR013185">
    <property type="entry name" value="Transl_elong_KOW-like"/>
</dbReference>
<reference evidence="12 13" key="1">
    <citation type="journal article" date="2016" name="Nat. Commun.">
        <title>Thousands of microbial genomes shed light on interconnected biogeochemical processes in an aquifer system.</title>
        <authorList>
            <person name="Anantharaman K."/>
            <person name="Brown C.T."/>
            <person name="Hug L.A."/>
            <person name="Sharon I."/>
            <person name="Castelle C.J."/>
            <person name="Probst A.J."/>
            <person name="Thomas B.C."/>
            <person name="Singh A."/>
            <person name="Wilkins M.J."/>
            <person name="Karaoz U."/>
            <person name="Brodie E.L."/>
            <person name="Williams K.H."/>
            <person name="Hubbard S.S."/>
            <person name="Banfield J.F."/>
        </authorList>
    </citation>
    <scope>NUCLEOTIDE SEQUENCE [LARGE SCALE GENOMIC DNA]</scope>
</reference>
<evidence type="ECO:0000256" key="3">
    <source>
        <dbReference type="ARBA" id="ARBA00009479"/>
    </source>
</evidence>
<dbReference type="NCBIfam" id="NF001810">
    <property type="entry name" value="PRK00529.1"/>
    <property type="match status" value="1"/>
</dbReference>
<organism evidence="12 13">
    <name type="scientific">Candidatus Danuiimicrobium aquiferis</name>
    <dbReference type="NCBI Taxonomy" id="1801832"/>
    <lineage>
        <taxon>Bacteria</taxon>
        <taxon>Pseudomonadati</taxon>
        <taxon>Candidatus Omnitrophota</taxon>
        <taxon>Candidatus Danuiimicrobium</taxon>
    </lineage>
</organism>
<dbReference type="GO" id="GO:0043043">
    <property type="term" value="P:peptide biosynthetic process"/>
    <property type="evidence" value="ECO:0007669"/>
    <property type="project" value="InterPro"/>
</dbReference>
<feature type="domain" description="Elongation factor P C-terminal" evidence="10">
    <location>
        <begin position="128"/>
        <end position="183"/>
    </location>
</feature>
<dbReference type="InterPro" id="IPR015365">
    <property type="entry name" value="Elong-fact-P_C"/>
</dbReference>
<evidence type="ECO:0000259" key="10">
    <source>
        <dbReference type="SMART" id="SM00841"/>
    </source>
</evidence>
<dbReference type="Pfam" id="PF08207">
    <property type="entry name" value="EFP_N"/>
    <property type="match status" value="1"/>
</dbReference>
<dbReference type="InterPro" id="IPR008991">
    <property type="entry name" value="Translation_prot_SH3-like_sf"/>
</dbReference>
<dbReference type="Pfam" id="PF09285">
    <property type="entry name" value="Elong-fact-P_C"/>
    <property type="match status" value="1"/>
</dbReference>
<dbReference type="PROSITE" id="PS01275">
    <property type="entry name" value="EFP"/>
    <property type="match status" value="1"/>
</dbReference>
<proteinExistence type="inferred from homology"/>
<dbReference type="InterPro" id="IPR001059">
    <property type="entry name" value="Transl_elong_P/YeiP_cen"/>
</dbReference>
<dbReference type="PANTHER" id="PTHR30053:SF12">
    <property type="entry name" value="ELONGATION FACTOR P (EF-P) FAMILY PROTEIN"/>
    <property type="match status" value="1"/>
</dbReference>
<evidence type="ECO:0000256" key="4">
    <source>
        <dbReference type="ARBA" id="ARBA00022490"/>
    </source>
</evidence>
<evidence type="ECO:0000256" key="8">
    <source>
        <dbReference type="NCBIfam" id="TIGR00038"/>
    </source>
</evidence>
<dbReference type="PANTHER" id="PTHR30053">
    <property type="entry name" value="ELONGATION FACTOR P"/>
    <property type="match status" value="1"/>
</dbReference>
<accession>A0A1G1L2L2</accession>
<evidence type="ECO:0000259" key="11">
    <source>
        <dbReference type="SMART" id="SM01185"/>
    </source>
</evidence>
<dbReference type="UniPathway" id="UPA00345"/>
<dbReference type="GO" id="GO:0003746">
    <property type="term" value="F:translation elongation factor activity"/>
    <property type="evidence" value="ECO:0007669"/>
    <property type="project" value="UniProtKB-UniRule"/>
</dbReference>
<sequence length="184" mass="20733">MQANDLRRGAAIVLNGQLYIVMSAEHRTPGNKRAFMQAELRELRTGKIIQQKLSSTESVEEANLESRHAQYSYKDPEGYHFMDLVDYHSFTIPDDIVGNQKYYIKENDEVDVDFHDGIPVLLELPAHVALKVTEAPPGVKGDSVSNTTKSAMLETGLKIQVPLFIREGEIIKVDTRTGNYLSRQ</sequence>
<dbReference type="InterPro" id="IPR014722">
    <property type="entry name" value="Rib_uL2_dom2"/>
</dbReference>
<dbReference type="FunFam" id="2.40.50.140:FF:000004">
    <property type="entry name" value="Elongation factor P"/>
    <property type="match status" value="1"/>
</dbReference>
<evidence type="ECO:0000313" key="13">
    <source>
        <dbReference type="Proteomes" id="UP000178187"/>
    </source>
</evidence>
<dbReference type="CDD" id="cd04470">
    <property type="entry name" value="S1_EF-P_repeat_1"/>
    <property type="match status" value="1"/>
</dbReference>
<dbReference type="SMART" id="SM01185">
    <property type="entry name" value="EFP"/>
    <property type="match status" value="1"/>
</dbReference>
<dbReference type="HAMAP" id="MF_00141">
    <property type="entry name" value="EF_P"/>
    <property type="match status" value="1"/>
</dbReference>
<evidence type="ECO:0000313" key="12">
    <source>
        <dbReference type="EMBL" id="OGW99364.1"/>
    </source>
</evidence>
<dbReference type="CDD" id="cd05794">
    <property type="entry name" value="S1_EF-P_repeat_2"/>
    <property type="match status" value="1"/>
</dbReference>
<dbReference type="Gene3D" id="2.40.50.140">
    <property type="entry name" value="Nucleic acid-binding proteins"/>
    <property type="match status" value="2"/>
</dbReference>
<dbReference type="InterPro" id="IPR020599">
    <property type="entry name" value="Transl_elong_fac_P/YeiP"/>
</dbReference>
<dbReference type="Gene3D" id="2.30.30.30">
    <property type="match status" value="1"/>
</dbReference>
<evidence type="ECO:0000256" key="1">
    <source>
        <dbReference type="ARBA" id="ARBA00004496"/>
    </source>
</evidence>
<evidence type="ECO:0000256" key="2">
    <source>
        <dbReference type="ARBA" id="ARBA00004815"/>
    </source>
</evidence>
<dbReference type="InterPro" id="IPR012340">
    <property type="entry name" value="NA-bd_OB-fold"/>
</dbReference>
<evidence type="ECO:0000256" key="5">
    <source>
        <dbReference type="ARBA" id="ARBA00022768"/>
    </source>
</evidence>
<keyword evidence="6 7" id="KW-0648">Protein biosynthesis</keyword>
<dbReference type="SMART" id="SM00841">
    <property type="entry name" value="Elong-fact-P_C"/>
    <property type="match status" value="1"/>
</dbReference>
<evidence type="ECO:0000256" key="6">
    <source>
        <dbReference type="ARBA" id="ARBA00022917"/>
    </source>
</evidence>
<dbReference type="SUPFAM" id="SSF50104">
    <property type="entry name" value="Translation proteins SH3-like domain"/>
    <property type="match status" value="1"/>
</dbReference>
<comment type="function">
    <text evidence="7">Involved in peptide bond synthesis. Stimulates efficient translation and peptide-bond synthesis on native or reconstituted 70S ribosomes in vitro. Probably functions indirectly by altering the affinity of the ribosome for aminoacyl-tRNA, thus increasing their reactivity as acceptors for peptidyl transferase.</text>
</comment>
<evidence type="ECO:0000256" key="7">
    <source>
        <dbReference type="HAMAP-Rule" id="MF_00141"/>
    </source>
</evidence>
<dbReference type="Pfam" id="PF01132">
    <property type="entry name" value="EFP"/>
    <property type="match status" value="1"/>
</dbReference>
<keyword evidence="4 7" id="KW-0963">Cytoplasm</keyword>
<dbReference type="Proteomes" id="UP000178187">
    <property type="component" value="Unassembled WGS sequence"/>
</dbReference>
<name>A0A1G1L2L2_9BACT</name>
<comment type="subcellular location">
    <subcellularLocation>
        <location evidence="1 7">Cytoplasm</location>
    </subcellularLocation>
</comment>
<gene>
    <name evidence="7" type="primary">efp</name>
    <name evidence="12" type="ORF">A3G33_06660</name>
</gene>
<feature type="domain" description="Translation elongation factor P/YeiP central" evidence="11">
    <location>
        <begin position="66"/>
        <end position="120"/>
    </location>
</feature>
<dbReference type="PIRSF" id="PIRSF005901">
    <property type="entry name" value="EF-P"/>
    <property type="match status" value="1"/>
</dbReference>
<comment type="pathway">
    <text evidence="2 7">Protein biosynthesis; polypeptide chain elongation.</text>
</comment>
<dbReference type="InterPro" id="IPR013852">
    <property type="entry name" value="Transl_elong_P/YeiP_CS"/>
</dbReference>
<protein>
    <recommendedName>
        <fullName evidence="7 8">Elongation factor P</fullName>
        <shortName evidence="7">EF-P</shortName>
    </recommendedName>
</protein>
<dbReference type="GO" id="GO:0005829">
    <property type="term" value="C:cytosol"/>
    <property type="evidence" value="ECO:0007669"/>
    <property type="project" value="UniProtKB-ARBA"/>
</dbReference>
<comment type="caution">
    <text evidence="12">The sequence shown here is derived from an EMBL/GenBank/DDBJ whole genome shotgun (WGS) entry which is preliminary data.</text>
</comment>